<keyword evidence="2" id="KW-1185">Reference proteome</keyword>
<dbReference type="AlphaFoldDB" id="A0AAD7NV66"/>
<name>A0AAD7NV66_9AGAR</name>
<dbReference type="Proteomes" id="UP001215598">
    <property type="component" value="Unassembled WGS sequence"/>
</dbReference>
<proteinExistence type="predicted"/>
<gene>
    <name evidence="1" type="ORF">B0H16DRAFT_1879722</name>
</gene>
<evidence type="ECO:0000313" key="1">
    <source>
        <dbReference type="EMBL" id="KAJ7776417.1"/>
    </source>
</evidence>
<organism evidence="1 2">
    <name type="scientific">Mycena metata</name>
    <dbReference type="NCBI Taxonomy" id="1033252"/>
    <lineage>
        <taxon>Eukaryota</taxon>
        <taxon>Fungi</taxon>
        <taxon>Dikarya</taxon>
        <taxon>Basidiomycota</taxon>
        <taxon>Agaricomycotina</taxon>
        <taxon>Agaricomycetes</taxon>
        <taxon>Agaricomycetidae</taxon>
        <taxon>Agaricales</taxon>
        <taxon>Marasmiineae</taxon>
        <taxon>Mycenaceae</taxon>
        <taxon>Mycena</taxon>
    </lineage>
</organism>
<comment type="caution">
    <text evidence="1">The sequence shown here is derived from an EMBL/GenBank/DDBJ whole genome shotgun (WGS) entry which is preliminary data.</text>
</comment>
<dbReference type="EMBL" id="JARKIB010000009">
    <property type="protein sequence ID" value="KAJ7776417.1"/>
    <property type="molecule type" value="Genomic_DNA"/>
</dbReference>
<evidence type="ECO:0000313" key="2">
    <source>
        <dbReference type="Proteomes" id="UP001215598"/>
    </source>
</evidence>
<reference evidence="1" key="1">
    <citation type="submission" date="2023-03" db="EMBL/GenBank/DDBJ databases">
        <title>Massive genome expansion in bonnet fungi (Mycena s.s.) driven by repeated elements and novel gene families across ecological guilds.</title>
        <authorList>
            <consortium name="Lawrence Berkeley National Laboratory"/>
            <person name="Harder C.B."/>
            <person name="Miyauchi S."/>
            <person name="Viragh M."/>
            <person name="Kuo A."/>
            <person name="Thoen E."/>
            <person name="Andreopoulos B."/>
            <person name="Lu D."/>
            <person name="Skrede I."/>
            <person name="Drula E."/>
            <person name="Henrissat B."/>
            <person name="Morin E."/>
            <person name="Kohler A."/>
            <person name="Barry K."/>
            <person name="LaButti K."/>
            <person name="Morin E."/>
            <person name="Salamov A."/>
            <person name="Lipzen A."/>
            <person name="Mereny Z."/>
            <person name="Hegedus B."/>
            <person name="Baldrian P."/>
            <person name="Stursova M."/>
            <person name="Weitz H."/>
            <person name="Taylor A."/>
            <person name="Grigoriev I.V."/>
            <person name="Nagy L.G."/>
            <person name="Martin F."/>
            <person name="Kauserud H."/>
        </authorList>
    </citation>
    <scope>NUCLEOTIDE SEQUENCE</scope>
    <source>
        <strain evidence="1">CBHHK182m</strain>
    </source>
</reference>
<sequence length="253" mass="27145">MVSTGAGAPRARTSARAVQGGDAADVIDGAWYSASGEGEHSVCPYAPTLTRPFHSIHASPQPPHTHPHRPLTARNPPLCRLLCFTFLHRLQQLASSGGTPLMEERHAEVGCTLVPGYVAFTLPLLITYPSVARTHDQPDLEAVTTKVTRIIYSLQSHCQPPFPSSVDVIYEATNQSTSADLRTPSGMAYEEGVVVVVNAVDGLTSLHSRRVEGHTLSATRDIHHLEGLGRRREGSLVCGPFKGSGIWVGCADL</sequence>
<protein>
    <submittedName>
        <fullName evidence="1">Uncharacterized protein</fullName>
    </submittedName>
</protein>
<accession>A0AAD7NV66</accession>